<proteinExistence type="predicted"/>
<evidence type="ECO:0000313" key="4">
    <source>
        <dbReference type="Proteomes" id="UP000094969"/>
    </source>
</evidence>
<dbReference type="Proteomes" id="UP000094969">
    <property type="component" value="Chromosome"/>
</dbReference>
<dbReference type="GO" id="GO:0008168">
    <property type="term" value="F:methyltransferase activity"/>
    <property type="evidence" value="ECO:0007669"/>
    <property type="project" value="UniProtKB-KW"/>
</dbReference>
<dbReference type="EMBL" id="CP017147">
    <property type="protein sequence ID" value="AOO80386.1"/>
    <property type="molecule type" value="Genomic_DNA"/>
</dbReference>
<dbReference type="STRING" id="1526658.BHK69_07835"/>
<evidence type="ECO:0000256" key="1">
    <source>
        <dbReference type="ARBA" id="ARBA00022603"/>
    </source>
</evidence>
<dbReference type="PANTHER" id="PTHR40048:SF1">
    <property type="entry name" value="RHAMNOSYL O-METHYLTRANSFERASE"/>
    <property type="match status" value="1"/>
</dbReference>
<organism evidence="3 4">
    <name type="scientific">Bosea vaviloviae</name>
    <dbReference type="NCBI Taxonomy" id="1526658"/>
    <lineage>
        <taxon>Bacteria</taxon>
        <taxon>Pseudomonadati</taxon>
        <taxon>Pseudomonadota</taxon>
        <taxon>Alphaproteobacteria</taxon>
        <taxon>Hyphomicrobiales</taxon>
        <taxon>Boseaceae</taxon>
        <taxon>Bosea</taxon>
    </lineage>
</organism>
<keyword evidence="2" id="KW-0808">Transferase</keyword>
<dbReference type="InterPro" id="IPR007072">
    <property type="entry name" value="RNMT_CmcI"/>
</dbReference>
<dbReference type="KEGG" id="bvv:BHK69_07835"/>
<dbReference type="Pfam" id="PF04989">
    <property type="entry name" value="RMNT_CmcI"/>
    <property type="match status" value="1"/>
</dbReference>
<protein>
    <submittedName>
        <fullName evidence="3">Cephalosporin hydroxylase</fullName>
    </submittedName>
</protein>
<dbReference type="Gene3D" id="3.40.50.150">
    <property type="entry name" value="Vaccinia Virus protein VP39"/>
    <property type="match status" value="1"/>
</dbReference>
<accession>A0A1D7TZ39</accession>
<keyword evidence="1" id="KW-0489">Methyltransferase</keyword>
<sequence length="251" mass="27767">MSALTADDRAKFESDRQRNCLALGRDQSAFDQAAAALTTADKHSYAYLWSWWGLPIIQMPADIMATQEVVFATKPTVIIETGVARGGSLVFMASLLQLLGRGKVIGIDIDIRPHNRDSIERHPMSHRIELIQGSSTDPSVLEQVRRLIGPEDSVMVVLDSDHSKSHVLAELRAYGPLVTKDQYMIVADTLLGQIDADKTPEKRSKIWRPGDEPFAAVKDYLGESDRFETDLVLNGKLIFASSPGGYLRCRG</sequence>
<evidence type="ECO:0000313" key="3">
    <source>
        <dbReference type="EMBL" id="AOO80386.1"/>
    </source>
</evidence>
<dbReference type="AlphaFoldDB" id="A0A1D7TZ39"/>
<keyword evidence="4" id="KW-1185">Reference proteome</keyword>
<reference evidence="3 4" key="1">
    <citation type="journal article" date="2015" name="Antonie Van Leeuwenhoek">
        <title>Bosea vaviloviae sp. nov., a new species of slow-growing rhizobia isolated from nodules of the relict species Vavilovia formosa (Stev.) Fed.</title>
        <authorList>
            <person name="Safronova V.I."/>
            <person name="Kuznetsova I.G."/>
            <person name="Sazanova A.L."/>
            <person name="Kimeklis A.K."/>
            <person name="Belimov A.A."/>
            <person name="Andronov E.E."/>
            <person name="Pinaev A.G."/>
            <person name="Chizhevskaya E.P."/>
            <person name="Pukhaev A.R."/>
            <person name="Popov K.P."/>
            <person name="Willems A."/>
            <person name="Tikhonovich I.A."/>
        </authorList>
    </citation>
    <scope>NUCLEOTIDE SEQUENCE [LARGE SCALE GENOMIC DNA]</scope>
    <source>
        <strain evidence="3 4">Vaf18</strain>
    </source>
</reference>
<evidence type="ECO:0000256" key="2">
    <source>
        <dbReference type="ARBA" id="ARBA00022679"/>
    </source>
</evidence>
<dbReference type="RefSeq" id="WP_069689606.1">
    <property type="nucleotide sequence ID" value="NZ_CP017147.1"/>
</dbReference>
<dbReference type="GO" id="GO:0032259">
    <property type="term" value="P:methylation"/>
    <property type="evidence" value="ECO:0007669"/>
    <property type="project" value="UniProtKB-KW"/>
</dbReference>
<dbReference type="GO" id="GO:0071770">
    <property type="term" value="P:DIM/DIP cell wall layer assembly"/>
    <property type="evidence" value="ECO:0007669"/>
    <property type="project" value="TreeGrafter"/>
</dbReference>
<dbReference type="OrthoDB" id="189417at2"/>
<dbReference type="PANTHER" id="PTHR40048">
    <property type="entry name" value="RHAMNOSYL O-METHYLTRANSFERASE"/>
    <property type="match status" value="1"/>
</dbReference>
<dbReference type="InterPro" id="IPR029063">
    <property type="entry name" value="SAM-dependent_MTases_sf"/>
</dbReference>
<dbReference type="GO" id="GO:0005886">
    <property type="term" value="C:plasma membrane"/>
    <property type="evidence" value="ECO:0007669"/>
    <property type="project" value="TreeGrafter"/>
</dbReference>
<dbReference type="GO" id="GO:0008610">
    <property type="term" value="P:lipid biosynthetic process"/>
    <property type="evidence" value="ECO:0007669"/>
    <property type="project" value="InterPro"/>
</dbReference>
<gene>
    <name evidence="3" type="ORF">BHK69_07835</name>
</gene>
<dbReference type="SUPFAM" id="SSF53335">
    <property type="entry name" value="S-adenosyl-L-methionine-dependent methyltransferases"/>
    <property type="match status" value="1"/>
</dbReference>
<name>A0A1D7TZ39_9HYPH</name>